<dbReference type="InterPro" id="IPR025580">
    <property type="entry name" value="Gp46"/>
</dbReference>
<evidence type="ECO:0000256" key="1">
    <source>
        <dbReference type="SAM" id="Coils"/>
    </source>
</evidence>
<evidence type="ECO:0000313" key="4">
    <source>
        <dbReference type="Proteomes" id="UP000016511"/>
    </source>
</evidence>
<evidence type="ECO:0000256" key="2">
    <source>
        <dbReference type="SAM" id="MobiDB-lite"/>
    </source>
</evidence>
<dbReference type="eggNOG" id="ENOG502ZX7B">
    <property type="taxonomic scope" value="Bacteria"/>
</dbReference>
<dbReference type="PATRIC" id="fig|649747.3.peg.4783"/>
<feature type="coiled-coil region" evidence="1">
    <location>
        <begin position="80"/>
        <end position="107"/>
    </location>
</feature>
<reference evidence="3 4" key="1">
    <citation type="submission" date="2013-08" db="EMBL/GenBank/DDBJ databases">
        <authorList>
            <person name="Weinstock G."/>
            <person name="Sodergren E."/>
            <person name="Wylie T."/>
            <person name="Fulton L."/>
            <person name="Fulton R."/>
            <person name="Fronick C."/>
            <person name="O'Laughlin M."/>
            <person name="Godfrey J."/>
            <person name="Miner T."/>
            <person name="Herter B."/>
            <person name="Appelbaum E."/>
            <person name="Cordes M."/>
            <person name="Lek S."/>
            <person name="Wollam A."/>
            <person name="Pepin K.H."/>
            <person name="Palsikar V.B."/>
            <person name="Mitreva M."/>
            <person name="Wilson R.K."/>
        </authorList>
    </citation>
    <scope>NUCLEOTIDE SEQUENCE [LARGE SCALE GENOMIC DNA]</scope>
    <source>
        <strain evidence="3 4">ATCC 12856</strain>
    </source>
</reference>
<keyword evidence="1" id="KW-0175">Coiled coil</keyword>
<comment type="caution">
    <text evidence="3">The sequence shown here is derived from an EMBL/GenBank/DDBJ whole genome shotgun (WGS) entry which is preliminary data.</text>
</comment>
<dbReference type="STRING" id="649747.HMPREF0083_05314"/>
<dbReference type="HOGENOM" id="CLU_113633_1_0_9"/>
<evidence type="ECO:0008006" key="5">
    <source>
        <dbReference type="Google" id="ProtNLM"/>
    </source>
</evidence>
<keyword evidence="4" id="KW-1185">Reference proteome</keyword>
<dbReference type="EMBL" id="AWSJ01000322">
    <property type="protein sequence ID" value="ERI06472.1"/>
    <property type="molecule type" value="Genomic_DNA"/>
</dbReference>
<organism evidence="3 4">
    <name type="scientific">Aneurinibacillus aneurinilyticus ATCC 12856</name>
    <dbReference type="NCBI Taxonomy" id="649747"/>
    <lineage>
        <taxon>Bacteria</taxon>
        <taxon>Bacillati</taxon>
        <taxon>Bacillota</taxon>
        <taxon>Bacilli</taxon>
        <taxon>Bacillales</taxon>
        <taxon>Paenibacillaceae</taxon>
        <taxon>Aneurinibacillus group</taxon>
        <taxon>Aneurinibacillus</taxon>
    </lineage>
</organism>
<dbReference type="Pfam" id="PF14265">
    <property type="entry name" value="DUF4355"/>
    <property type="match status" value="1"/>
</dbReference>
<accession>U1Y2P6</accession>
<dbReference type="AlphaFoldDB" id="U1Y2P6"/>
<feature type="region of interest" description="Disordered" evidence="2">
    <location>
        <begin position="158"/>
        <end position="177"/>
    </location>
</feature>
<dbReference type="RefSeq" id="WP_021624918.1">
    <property type="nucleotide sequence ID" value="NZ_KE952920.1"/>
</dbReference>
<proteinExistence type="predicted"/>
<dbReference type="GeneID" id="92841819"/>
<evidence type="ECO:0000313" key="3">
    <source>
        <dbReference type="EMBL" id="ERI06472.1"/>
    </source>
</evidence>
<name>U1Y2P6_ANEAE</name>
<protein>
    <recommendedName>
        <fullName evidence="5">DUF4355 domain-containing protein</fullName>
    </recommendedName>
</protein>
<dbReference type="Proteomes" id="UP000016511">
    <property type="component" value="Unassembled WGS sequence"/>
</dbReference>
<sequence>MNLEEIKKFLEENKDNADVKSFVSGFVTVDAVSSYLESKEGKKLMQPKLDQHFTKSLETWKANNLEELIEAEVNKRNPQKTEEQKRIEKLEKQLEQEKKDRQREALRNKALSVASEKGLPSEVIDHFLGDDEDVTLENIGKLETAFNTYVDKRVEEKFKANGRHPEGGIPGAASSNVQSLAELAAQNSIR</sequence>
<gene>
    <name evidence="3" type="ORF">HMPREF0083_05314</name>
</gene>